<gene>
    <name evidence="5" type="ORF">GTHE00462_LOCUS37655</name>
</gene>
<feature type="region of interest" description="Disordered" evidence="3">
    <location>
        <begin position="646"/>
        <end position="665"/>
    </location>
</feature>
<feature type="compositionally biased region" description="Low complexity" evidence="3">
    <location>
        <begin position="284"/>
        <end position="298"/>
    </location>
</feature>
<proteinExistence type="predicted"/>
<dbReference type="AlphaFoldDB" id="A0A7S4PLS4"/>
<protein>
    <recommendedName>
        <fullName evidence="4">PA domain-containing protein</fullName>
    </recommendedName>
</protein>
<evidence type="ECO:0000259" key="4">
    <source>
        <dbReference type="Pfam" id="PF02225"/>
    </source>
</evidence>
<feature type="compositionally biased region" description="Low complexity" evidence="3">
    <location>
        <begin position="113"/>
        <end position="122"/>
    </location>
</feature>
<feature type="compositionally biased region" description="Basic residues" evidence="3">
    <location>
        <begin position="655"/>
        <end position="665"/>
    </location>
</feature>
<dbReference type="Gene3D" id="3.50.30.30">
    <property type="match status" value="1"/>
</dbReference>
<sequence length="665" mass="71292">MNGHADAADNEQCTDKENEGLVACCNLIKLLEPEELKKVQSCLVDAMQSKGTVPDAGKFSSPPAQIVVPPLPKDANEATGVLQTVLVELASLMKEAVERERKTNEAPAPAPSKPEATATEAPNVADQTSPAPASGNNKLDRWLSRAKQPPPPSPPPGAAASDDDGGKKSKLDRWLSRAAQTPAPTPSDPPAAGAAVKDTAAGPDPTQDPLAFTRRCCDVVRSSWAAYDKFGGGASLMKEKSRLAAEKKALDSLMQMVYAIRDTPQQLDPNERHPPAHVNGHAHPIPSTLSSSSAPSQPYTNGIGAHSNGLPPLPNGNSAGKPVAQMNASEKRAQRVQENDPNALLQEFLKARREERSQEVSQMVEEKKNPKKEPTGKGWRAGSPMATAEKPKDPVRISLKRQQQPLQAQVVMFGPPPEGGVPSKEDVMNKEGGAGFFFYPPGHPNHVAGAAMTEGQLRSTVHPQERIAPHWSEARFKAQGMPEILCEARHATFGPLKPVTSRLVRSNPPQANEPIKNIDQVRGNIVYIKRGGCSFTKKARMAQAAGAVAMVVANTDRETFGMSFTDDGEPFDNITIPCVMISSDVCEKLESCRSSPDGKAPWTCSLTPLTDKGGLSQIHQQMAQMAQNLPPGAALQVQIPEEVRKEAAAPQKKPGMLKRLKNMLP</sequence>
<organism evidence="5">
    <name type="scientific">Guillardia theta</name>
    <name type="common">Cryptophyte</name>
    <name type="synonym">Cryptomonas phi</name>
    <dbReference type="NCBI Taxonomy" id="55529"/>
    <lineage>
        <taxon>Eukaryota</taxon>
        <taxon>Cryptophyceae</taxon>
        <taxon>Pyrenomonadales</taxon>
        <taxon>Geminigeraceae</taxon>
        <taxon>Guillardia</taxon>
    </lineage>
</organism>
<dbReference type="PANTHER" id="PTHR22702:SF1">
    <property type="entry name" value="PROTEASE-ASSOCIATED DOMAIN-CONTAINING PROTEIN 1"/>
    <property type="match status" value="1"/>
</dbReference>
<reference evidence="5" key="1">
    <citation type="submission" date="2021-01" db="EMBL/GenBank/DDBJ databases">
        <authorList>
            <person name="Corre E."/>
            <person name="Pelletier E."/>
            <person name="Niang G."/>
            <person name="Scheremetjew M."/>
            <person name="Finn R."/>
            <person name="Kale V."/>
            <person name="Holt S."/>
            <person name="Cochrane G."/>
            <person name="Meng A."/>
            <person name="Brown T."/>
            <person name="Cohen L."/>
        </authorList>
    </citation>
    <scope>NUCLEOTIDE SEQUENCE</scope>
    <source>
        <strain evidence="5">CCMP 2712</strain>
    </source>
</reference>
<evidence type="ECO:0000256" key="3">
    <source>
        <dbReference type="SAM" id="MobiDB-lite"/>
    </source>
</evidence>
<feature type="region of interest" description="Disordered" evidence="3">
    <location>
        <begin position="353"/>
        <end position="390"/>
    </location>
</feature>
<feature type="compositionally biased region" description="Polar residues" evidence="3">
    <location>
        <begin position="125"/>
        <end position="137"/>
    </location>
</feature>
<keyword evidence="2" id="KW-0325">Glycoprotein</keyword>
<dbReference type="Pfam" id="PF02225">
    <property type="entry name" value="PA"/>
    <property type="match status" value="1"/>
</dbReference>
<feature type="compositionally biased region" description="Low complexity" evidence="3">
    <location>
        <begin position="190"/>
        <end position="201"/>
    </location>
</feature>
<feature type="region of interest" description="Disordered" evidence="3">
    <location>
        <begin position="98"/>
        <end position="210"/>
    </location>
</feature>
<evidence type="ECO:0000256" key="2">
    <source>
        <dbReference type="ARBA" id="ARBA00023180"/>
    </source>
</evidence>
<evidence type="ECO:0000313" key="5">
    <source>
        <dbReference type="EMBL" id="CAE2338442.1"/>
    </source>
</evidence>
<name>A0A7S4PLS4_GUITH</name>
<evidence type="ECO:0000256" key="1">
    <source>
        <dbReference type="ARBA" id="ARBA00022729"/>
    </source>
</evidence>
<feature type="compositionally biased region" description="Basic and acidic residues" evidence="3">
    <location>
        <begin position="164"/>
        <end position="175"/>
    </location>
</feature>
<dbReference type="PANTHER" id="PTHR22702">
    <property type="entry name" value="PROTEASE-ASSOCIATED DOMAIN-CONTAINING PROTEIN"/>
    <property type="match status" value="1"/>
</dbReference>
<dbReference type="EMBL" id="HBKN01048207">
    <property type="protein sequence ID" value="CAE2338442.1"/>
    <property type="molecule type" value="Transcribed_RNA"/>
</dbReference>
<accession>A0A7S4PLS4</accession>
<feature type="compositionally biased region" description="Basic and acidic residues" evidence="3">
    <location>
        <begin position="329"/>
        <end position="338"/>
    </location>
</feature>
<dbReference type="InterPro" id="IPR003137">
    <property type="entry name" value="PA_domain"/>
</dbReference>
<feature type="compositionally biased region" description="Basic and acidic residues" evidence="3">
    <location>
        <begin position="353"/>
        <end position="375"/>
    </location>
</feature>
<keyword evidence="1" id="KW-0732">Signal</keyword>
<feature type="compositionally biased region" description="Pro residues" evidence="3">
    <location>
        <begin position="148"/>
        <end position="157"/>
    </location>
</feature>
<dbReference type="InterPro" id="IPR046450">
    <property type="entry name" value="PA_dom_sf"/>
</dbReference>
<dbReference type="SUPFAM" id="SSF52025">
    <property type="entry name" value="PA domain"/>
    <property type="match status" value="1"/>
</dbReference>
<feature type="domain" description="PA" evidence="4">
    <location>
        <begin position="510"/>
        <end position="588"/>
    </location>
</feature>
<feature type="region of interest" description="Disordered" evidence="3">
    <location>
        <begin position="270"/>
        <end position="341"/>
    </location>
</feature>